<dbReference type="GO" id="GO:0003824">
    <property type="term" value="F:catalytic activity"/>
    <property type="evidence" value="ECO:0007669"/>
    <property type="project" value="InterPro"/>
</dbReference>
<feature type="domain" description="NadR/Ttd14 AAA" evidence="1">
    <location>
        <begin position="182"/>
        <end position="334"/>
    </location>
</feature>
<dbReference type="SUPFAM" id="SSF52540">
    <property type="entry name" value="P-loop containing nucleoside triphosphate hydrolases"/>
    <property type="match status" value="1"/>
</dbReference>
<gene>
    <name evidence="2" type="ORF">H3Z74_17410</name>
</gene>
<dbReference type="NCBIfam" id="TIGR00125">
    <property type="entry name" value="cyt_tran_rel"/>
    <property type="match status" value="1"/>
</dbReference>
<evidence type="ECO:0000313" key="2">
    <source>
        <dbReference type="EMBL" id="QNQ08511.1"/>
    </source>
</evidence>
<sequence>MLTGLVVGKFCPLHLGHERLIEFARARCDRLVILSYTNPELGYPTGLRARWLEARFPDAVRLVLDDEVLAEFAARTGAALRRLPPNDAPDAVQRDFSAWACHTMLGLVIDRVFTSESYGDGFAAALTRYFCGHAGTTHIVEHWPYDPDRHLTPVSGSAIRDDPPGAQAFLSDDVRSSLVGRVGLVGGESSGKTVLARALAERFGTLWVPEYGRELWEQRDGDLVLSDMLAIATEQIAREDAATRAAGQWLFCDTTPLVTAFYSDAMFGETDPRVAVMAQRRYDHLLLCAPDFAFVQDGTRRDAEFRMRQHDWYRERLAEAGRPYALLTGSVEQRCDQVVRLLGGK</sequence>
<dbReference type="PANTHER" id="PTHR37512:SF1">
    <property type="entry name" value="NADR_TTD14 AAA DOMAIN-CONTAINING PROTEIN"/>
    <property type="match status" value="1"/>
</dbReference>
<organism evidence="2 3">
    <name type="scientific">Sphingomonas alpina</name>
    <dbReference type="NCBI Taxonomy" id="653931"/>
    <lineage>
        <taxon>Bacteria</taxon>
        <taxon>Pseudomonadati</taxon>
        <taxon>Pseudomonadota</taxon>
        <taxon>Alphaproteobacteria</taxon>
        <taxon>Sphingomonadales</taxon>
        <taxon>Sphingomonadaceae</taxon>
        <taxon>Sphingomonas</taxon>
    </lineage>
</organism>
<dbReference type="InterPro" id="IPR027417">
    <property type="entry name" value="P-loop_NTPase"/>
</dbReference>
<evidence type="ECO:0000313" key="3">
    <source>
        <dbReference type="Proteomes" id="UP000516148"/>
    </source>
</evidence>
<evidence type="ECO:0000259" key="1">
    <source>
        <dbReference type="Pfam" id="PF13521"/>
    </source>
</evidence>
<dbReference type="InterPro" id="IPR052735">
    <property type="entry name" value="NAD_biosynth-regulator"/>
</dbReference>
<dbReference type="RefSeq" id="WP_187760839.1">
    <property type="nucleotide sequence ID" value="NZ_CP061038.1"/>
</dbReference>
<dbReference type="KEGG" id="spap:H3Z74_17410"/>
<name>A0A7H0LFQ8_9SPHN</name>
<dbReference type="AlphaFoldDB" id="A0A7H0LFQ8"/>
<dbReference type="InterPro" id="IPR014729">
    <property type="entry name" value="Rossmann-like_a/b/a_fold"/>
</dbReference>
<dbReference type="PANTHER" id="PTHR37512">
    <property type="entry name" value="TRIFUNCTIONAL NAD BIOSYNTHESIS/REGULATOR PROTEIN NADR"/>
    <property type="match status" value="1"/>
</dbReference>
<dbReference type="Proteomes" id="UP000516148">
    <property type="component" value="Chromosome"/>
</dbReference>
<keyword evidence="3" id="KW-1185">Reference proteome</keyword>
<dbReference type="EMBL" id="CP061038">
    <property type="protein sequence ID" value="QNQ08511.1"/>
    <property type="molecule type" value="Genomic_DNA"/>
</dbReference>
<accession>A0A7H0LFQ8</accession>
<protein>
    <submittedName>
        <fullName evidence="2">AAA family ATPase</fullName>
    </submittedName>
</protein>
<reference evidence="2 3" key="1">
    <citation type="submission" date="2020-09" db="EMBL/GenBank/DDBJ databases">
        <title>Sphingomonas sp., a new species isolated from pork steak.</title>
        <authorList>
            <person name="Heidler von Heilborn D."/>
        </authorList>
    </citation>
    <scope>NUCLEOTIDE SEQUENCE [LARGE SCALE GENOMIC DNA]</scope>
    <source>
        <strain evidence="3">S8-3T</strain>
    </source>
</reference>
<dbReference type="SUPFAM" id="SSF52374">
    <property type="entry name" value="Nucleotidylyl transferase"/>
    <property type="match status" value="1"/>
</dbReference>
<dbReference type="InterPro" id="IPR038727">
    <property type="entry name" value="NadR/Ttd14_AAA_dom"/>
</dbReference>
<dbReference type="InterPro" id="IPR004821">
    <property type="entry name" value="Cyt_trans-like"/>
</dbReference>
<dbReference type="Gene3D" id="3.40.50.620">
    <property type="entry name" value="HUPs"/>
    <property type="match status" value="1"/>
</dbReference>
<proteinExistence type="predicted"/>
<dbReference type="Gene3D" id="3.40.50.300">
    <property type="entry name" value="P-loop containing nucleotide triphosphate hydrolases"/>
    <property type="match status" value="1"/>
</dbReference>
<dbReference type="Pfam" id="PF13521">
    <property type="entry name" value="AAA_28"/>
    <property type="match status" value="1"/>
</dbReference>